<evidence type="ECO:0000313" key="4">
    <source>
        <dbReference type="Proteomes" id="UP000319836"/>
    </source>
</evidence>
<feature type="region of interest" description="Disordered" evidence="1">
    <location>
        <begin position="66"/>
        <end position="96"/>
    </location>
</feature>
<dbReference type="InterPro" id="IPR025965">
    <property type="entry name" value="FlgD/Vpr_Ig-like"/>
</dbReference>
<dbReference type="NCBIfam" id="TIGR04183">
    <property type="entry name" value="Por_Secre_tail"/>
    <property type="match status" value="1"/>
</dbReference>
<dbReference type="InterPro" id="IPR026444">
    <property type="entry name" value="Secre_tail"/>
</dbReference>
<dbReference type="EMBL" id="VBPA01000110">
    <property type="protein sequence ID" value="TMQ71650.1"/>
    <property type="molecule type" value="Genomic_DNA"/>
</dbReference>
<comment type="caution">
    <text evidence="3">The sequence shown here is derived from an EMBL/GenBank/DDBJ whole genome shotgun (WGS) entry which is preliminary data.</text>
</comment>
<dbReference type="AlphaFoldDB" id="A0A538U6X6"/>
<proteinExistence type="predicted"/>
<reference evidence="3 4" key="1">
    <citation type="journal article" date="2019" name="Nat. Microbiol.">
        <title>Mediterranean grassland soil C-N compound turnover is dependent on rainfall and depth, and is mediated by genomically divergent microorganisms.</title>
        <authorList>
            <person name="Diamond S."/>
            <person name="Andeer P.F."/>
            <person name="Li Z."/>
            <person name="Crits-Christoph A."/>
            <person name="Burstein D."/>
            <person name="Anantharaman K."/>
            <person name="Lane K.R."/>
            <person name="Thomas B.C."/>
            <person name="Pan C."/>
            <person name="Northen T.R."/>
            <person name="Banfield J.F."/>
        </authorList>
    </citation>
    <scope>NUCLEOTIDE SEQUENCE [LARGE SCALE GENOMIC DNA]</scope>
    <source>
        <strain evidence="3">WS_10</strain>
    </source>
</reference>
<sequence length="928" mass="97261">MRPADENENSNPQKLPHRARIHAVAMFSAASARARTDSQPNALCGLVSWTSSLTAKQFRGLICKSATSTSSPQEGVRPLGPVDHSDLGPRALLSSAPDNDPRYRMFTAVRVRPAAIIFLLLTASLPPSSGSAASNKPKDFGTSQTPTHLLHGAAALAGIQSTAAIITNISVCSAAYDQMPPVSIPDGGGGSILAWADYRSGNLDIYAQKVDASGNMMWPIDGVPVCKQTGDQTNPRLLADGAGGAFIVWEDARVSLTDVNIYIQRISAQGVPLWGAGGLAVCTAAGNQRQPVLSPNGLGGVLVAWTDERASAASADIYVQRYTAAGAPQWAANGVAMCTATGIQQDPTVVTDGQGGAVAAWRDARGADADVYAQRVNEQGIAQWTVNGVVVSTAVNDQTSPRAIADGSGGVIIAWTDQRGADQDVYAQRLTNVGAALWAANGVAVCATTGNQKNARLCSDGSGGAIVVWEDGRGANADIYAQRLAAANGATQWLPATGLAVCTAATDQLAPAIALDPTGGAVVAWSDARNSTGTDIYSQRLQLGGTVLWTANGVRLCDANGNQDQPAVIADGNGGASVSWRDYRNSAYSDLYAQRVDATGQIPDQCVPPDTLSSNVPISTVATQNWRTFDEGWFYWAGVAVRGTSGDWDIEQFDQGSTGLGSYPTCFGLPLAGSYGAGPGADFLIANFNDNHTPPGVFGVRAYRYSGTGGATIEWDSGPDQLPVGTPFVQNGWAGLLDVYDIPLTAGITYTFDFSHSAGSDMKCLLFTSYNAPGGGYYYVAPRSARVMETPGRYGTYTAPSTEYYGVAIVNDNGVSGDYSLTVRTGVTGVGDPEPAATRLMSLSPNPGRGPVEIRFSMRQPGNVSFQIFDMAGRAVAKIPETRWQQGTWSAHWDGLDAHGHPASAGIYFVQMNVNDQRIGLGRLALVH</sequence>
<protein>
    <submittedName>
        <fullName evidence="3">T9SS type A sorting domain-containing protein</fullName>
    </submittedName>
</protein>
<dbReference type="Pfam" id="PF13860">
    <property type="entry name" value="FlgD_ig"/>
    <property type="match status" value="1"/>
</dbReference>
<gene>
    <name evidence="3" type="ORF">E6K80_04960</name>
</gene>
<dbReference type="Gene3D" id="2.60.40.4070">
    <property type="match status" value="1"/>
</dbReference>
<accession>A0A538U6X6</accession>
<evidence type="ECO:0000313" key="3">
    <source>
        <dbReference type="EMBL" id="TMQ71650.1"/>
    </source>
</evidence>
<name>A0A538U6X6_UNCEI</name>
<dbReference type="Proteomes" id="UP000319836">
    <property type="component" value="Unassembled WGS sequence"/>
</dbReference>
<evidence type="ECO:0000259" key="2">
    <source>
        <dbReference type="Pfam" id="PF13860"/>
    </source>
</evidence>
<organism evidence="3 4">
    <name type="scientific">Eiseniibacteriota bacterium</name>
    <dbReference type="NCBI Taxonomy" id="2212470"/>
    <lineage>
        <taxon>Bacteria</taxon>
        <taxon>Candidatus Eiseniibacteriota</taxon>
    </lineage>
</organism>
<feature type="domain" description="FlgD/Vpr Ig-like" evidence="2">
    <location>
        <begin position="853"/>
        <end position="915"/>
    </location>
</feature>
<evidence type="ECO:0000256" key="1">
    <source>
        <dbReference type="SAM" id="MobiDB-lite"/>
    </source>
</evidence>